<dbReference type="InterPro" id="IPR016167">
    <property type="entry name" value="FAD-bd_PCMH_sub1"/>
</dbReference>
<evidence type="ECO:0000256" key="5">
    <source>
        <dbReference type="ARBA" id="ARBA00022946"/>
    </source>
</evidence>
<dbReference type="GO" id="GO:0008720">
    <property type="term" value="F:D-lactate dehydrogenase (NAD+) activity"/>
    <property type="evidence" value="ECO:0007669"/>
    <property type="project" value="TreeGrafter"/>
</dbReference>
<proteinExistence type="inferred from homology"/>
<dbReference type="Gene3D" id="3.30.465.10">
    <property type="match status" value="1"/>
</dbReference>
<dbReference type="PROSITE" id="PS51387">
    <property type="entry name" value="FAD_PCMH"/>
    <property type="match status" value="1"/>
</dbReference>
<evidence type="ECO:0000313" key="9">
    <source>
        <dbReference type="EMBL" id="AYQ54943.1"/>
    </source>
</evidence>
<dbReference type="Pfam" id="PF02913">
    <property type="entry name" value="FAD-oxidase_C"/>
    <property type="match status" value="1"/>
</dbReference>
<comment type="similarity">
    <text evidence="2">Belongs to the FAD-binding oxidoreductase/transferase type 4 family.</text>
</comment>
<dbReference type="InterPro" id="IPR006094">
    <property type="entry name" value="Oxid_FAD_bind_N"/>
</dbReference>
<evidence type="ECO:0000256" key="3">
    <source>
        <dbReference type="ARBA" id="ARBA00022630"/>
    </source>
</evidence>
<comment type="cofactor">
    <cofactor evidence="1">
        <name>FAD</name>
        <dbReference type="ChEBI" id="CHEBI:57692"/>
    </cofactor>
</comment>
<keyword evidence="3" id="KW-0285">Flavoprotein</keyword>
<evidence type="ECO:0000256" key="2">
    <source>
        <dbReference type="ARBA" id="ARBA00008000"/>
    </source>
</evidence>
<dbReference type="Proteomes" id="UP000273278">
    <property type="component" value="Chromosome"/>
</dbReference>
<dbReference type="Gene3D" id="3.30.70.2740">
    <property type="match status" value="1"/>
</dbReference>
<organism evidence="9 10">
    <name type="scientific">Methanomethylophilus alvi</name>
    <dbReference type="NCBI Taxonomy" id="1291540"/>
    <lineage>
        <taxon>Archaea</taxon>
        <taxon>Methanobacteriati</taxon>
        <taxon>Thermoplasmatota</taxon>
        <taxon>Thermoplasmata</taxon>
        <taxon>Methanomassiliicoccales</taxon>
        <taxon>Methanomethylophilaceae</taxon>
        <taxon>Methanomethylophilus</taxon>
    </lineage>
</organism>
<dbReference type="Gene3D" id="3.30.43.10">
    <property type="entry name" value="Uridine Diphospho-n-acetylenolpyruvylglucosamine Reductase, domain 2"/>
    <property type="match status" value="1"/>
</dbReference>
<dbReference type="Gene3D" id="1.10.45.10">
    <property type="entry name" value="Vanillyl-alcohol Oxidase, Chain A, domain 4"/>
    <property type="match status" value="1"/>
</dbReference>
<dbReference type="GO" id="GO:0071949">
    <property type="term" value="F:FAD binding"/>
    <property type="evidence" value="ECO:0007669"/>
    <property type="project" value="InterPro"/>
</dbReference>
<name>A0A3G3IGE3_9ARCH</name>
<keyword evidence="4" id="KW-0274">FAD</keyword>
<dbReference type="InterPro" id="IPR004113">
    <property type="entry name" value="FAD-bd_oxidored_4_C"/>
</dbReference>
<dbReference type="InterPro" id="IPR016171">
    <property type="entry name" value="Vanillyl_alc_oxidase_C-sub2"/>
</dbReference>
<protein>
    <recommendedName>
        <fullName evidence="7">D-lactate dehydrogenase (cytochrome)</fullName>
        <ecNumber evidence="7">1.1.2.4</ecNumber>
    </recommendedName>
</protein>
<dbReference type="EMBL" id="CP017686">
    <property type="protein sequence ID" value="AYQ54943.1"/>
    <property type="molecule type" value="Genomic_DNA"/>
</dbReference>
<reference evidence="9 10" key="1">
    <citation type="submission" date="2016-10" db="EMBL/GenBank/DDBJ databases">
        <title>Complete genome of the TMA-utilizing, human hosted archaeon Methanomethylophilus alvus Gen. nov, sp. nov., strain Mx-05, derived from a pure culture.</title>
        <authorList>
            <person name="Brugere J.-F."/>
            <person name="Ben Hania W."/>
            <person name="Chaudhary P.P."/>
            <person name="Gaci N."/>
            <person name="Borrel G."/>
            <person name="Cao Van Tuat L."/>
            <person name="Fardeau M.-L."/>
            <person name="Harris H.M.B."/>
            <person name="O'Toole P.W."/>
            <person name="Ollivier B."/>
        </authorList>
    </citation>
    <scope>NUCLEOTIDE SEQUENCE [LARGE SCALE GENOMIC DNA]</scope>
    <source>
        <strain evidence="9 10">Mx-05</strain>
    </source>
</reference>
<sequence>MHEIEIGSDSDYLMDESKIRGHAERLLVPEDEADVVQAVRMAAADGTSLTVSGMRTGMCAGSVPYGGYVLSMERMDEVIGVGKDARGYFVRVQPCVTVRQLNEFIRRRGSGSVPSVTEGASEMLAAEEREFFYPVDPTELNGSLGGNIATNASGPRTFRYGPTREWVRRVRVVLSDGSILDVKRGDIRAEGRRLMLPFSDGGREIILPSYDYNRDVKNTTGMLSEDGMDAVDLFVGSEGIFGVITEADLYLTESHPLMSNIVFLPRDGDAYALSRDFPRSGVVPEFLEFFDSGSLDLIRASRKDDPRFTDMPDIPDYAGSALFFDLPMDGDLIDSYRRIEPFVEAHGGSLSRSWCGHELKDRERFFSFRHSVPQTIFEYVARLKGSSAPGINKMGTDMSVPLAHLDEMMSAYDEVITRYGLEYVIFGHIGNGHPHVEIILKDMEDFAKAKKAYAELAQKAIDLGGSPSAEHGIGKMKVDYVRMMYGDKGVDEIRAVKKRMDPGWILNPGNMVVR</sequence>
<evidence type="ECO:0000256" key="7">
    <source>
        <dbReference type="ARBA" id="ARBA00038897"/>
    </source>
</evidence>
<dbReference type="EC" id="1.1.2.4" evidence="7"/>
<dbReference type="PANTHER" id="PTHR11748">
    <property type="entry name" value="D-LACTATE DEHYDROGENASE"/>
    <property type="match status" value="1"/>
</dbReference>
<dbReference type="InterPro" id="IPR016164">
    <property type="entry name" value="FAD-linked_Oxase-like_C"/>
</dbReference>
<feature type="domain" description="FAD-binding PCMH-type" evidence="8">
    <location>
        <begin position="19"/>
        <end position="254"/>
    </location>
</feature>
<dbReference type="Pfam" id="PF01565">
    <property type="entry name" value="FAD_binding_4"/>
    <property type="match status" value="2"/>
</dbReference>
<dbReference type="InterPro" id="IPR016169">
    <property type="entry name" value="FAD-bd_PCMH_sub2"/>
</dbReference>
<accession>A0A3G3IGE3</accession>
<dbReference type="SUPFAM" id="SSF55103">
    <property type="entry name" value="FAD-linked oxidases, C-terminal domain"/>
    <property type="match status" value="1"/>
</dbReference>
<keyword evidence="6" id="KW-0560">Oxidoreductase</keyword>
<gene>
    <name evidence="9" type="ORF">BKD89_03870</name>
</gene>
<dbReference type="SUPFAM" id="SSF56176">
    <property type="entry name" value="FAD-binding/transporter-associated domain-like"/>
    <property type="match status" value="1"/>
</dbReference>
<evidence type="ECO:0000256" key="4">
    <source>
        <dbReference type="ARBA" id="ARBA00022827"/>
    </source>
</evidence>
<dbReference type="GO" id="GO:1903457">
    <property type="term" value="P:lactate catabolic process"/>
    <property type="evidence" value="ECO:0007669"/>
    <property type="project" value="TreeGrafter"/>
</dbReference>
<keyword evidence="5" id="KW-0809">Transit peptide</keyword>
<dbReference type="GO" id="GO:0004458">
    <property type="term" value="F:D-lactate dehydrogenase (cytochrome) activity"/>
    <property type="evidence" value="ECO:0007669"/>
    <property type="project" value="UniProtKB-EC"/>
</dbReference>
<dbReference type="AlphaFoldDB" id="A0A3G3IGE3"/>
<evidence type="ECO:0000256" key="1">
    <source>
        <dbReference type="ARBA" id="ARBA00001974"/>
    </source>
</evidence>
<evidence type="ECO:0000256" key="6">
    <source>
        <dbReference type="ARBA" id="ARBA00023002"/>
    </source>
</evidence>
<dbReference type="InterPro" id="IPR016166">
    <property type="entry name" value="FAD-bd_PCMH"/>
</dbReference>
<dbReference type="PANTHER" id="PTHR11748:SF111">
    <property type="entry name" value="D-LACTATE DEHYDROGENASE, MITOCHONDRIAL-RELATED"/>
    <property type="match status" value="1"/>
</dbReference>
<dbReference type="InterPro" id="IPR036318">
    <property type="entry name" value="FAD-bd_PCMH-like_sf"/>
</dbReference>
<evidence type="ECO:0000259" key="8">
    <source>
        <dbReference type="PROSITE" id="PS51387"/>
    </source>
</evidence>
<evidence type="ECO:0000313" key="10">
    <source>
        <dbReference type="Proteomes" id="UP000273278"/>
    </source>
</evidence>